<keyword evidence="2" id="KW-1185">Reference proteome</keyword>
<evidence type="ECO:0000313" key="1">
    <source>
        <dbReference type="EMBL" id="RYR06408.1"/>
    </source>
</evidence>
<proteinExistence type="predicted"/>
<protein>
    <submittedName>
        <fullName evidence="1">Uncharacterized protein</fullName>
    </submittedName>
</protein>
<evidence type="ECO:0000313" key="2">
    <source>
        <dbReference type="Proteomes" id="UP000289738"/>
    </source>
</evidence>
<comment type="caution">
    <text evidence="1">The sequence shown here is derived from an EMBL/GenBank/DDBJ whole genome shotgun (WGS) entry which is preliminary data.</text>
</comment>
<organism evidence="1 2">
    <name type="scientific">Arachis hypogaea</name>
    <name type="common">Peanut</name>
    <dbReference type="NCBI Taxonomy" id="3818"/>
    <lineage>
        <taxon>Eukaryota</taxon>
        <taxon>Viridiplantae</taxon>
        <taxon>Streptophyta</taxon>
        <taxon>Embryophyta</taxon>
        <taxon>Tracheophyta</taxon>
        <taxon>Spermatophyta</taxon>
        <taxon>Magnoliopsida</taxon>
        <taxon>eudicotyledons</taxon>
        <taxon>Gunneridae</taxon>
        <taxon>Pentapetalae</taxon>
        <taxon>rosids</taxon>
        <taxon>fabids</taxon>
        <taxon>Fabales</taxon>
        <taxon>Fabaceae</taxon>
        <taxon>Papilionoideae</taxon>
        <taxon>50 kb inversion clade</taxon>
        <taxon>dalbergioids sensu lato</taxon>
        <taxon>Dalbergieae</taxon>
        <taxon>Pterocarpus clade</taxon>
        <taxon>Arachis</taxon>
    </lineage>
</organism>
<dbReference type="AlphaFoldDB" id="A0A444YWW9"/>
<dbReference type="EMBL" id="SDMP01000016">
    <property type="protein sequence ID" value="RYR06408.1"/>
    <property type="molecule type" value="Genomic_DNA"/>
</dbReference>
<accession>A0A444YWW9</accession>
<sequence length="104" mass="11819">MEEPPDLVSPDFRARNSEDLVEAMKIFEREQAQGEAQEENIRGAASKSTIRTLKELQNQKKPGFTILVETKCTRNKAREVIKTMGFNHAIVEEAVSFVGEIWIL</sequence>
<name>A0A444YWW9_ARAHY</name>
<gene>
    <name evidence="1" type="ORF">Ahy_B06g086140</name>
</gene>
<reference evidence="1 2" key="1">
    <citation type="submission" date="2019-01" db="EMBL/GenBank/DDBJ databases">
        <title>Sequencing of cultivated peanut Arachis hypogaea provides insights into genome evolution and oil improvement.</title>
        <authorList>
            <person name="Chen X."/>
        </authorList>
    </citation>
    <scope>NUCLEOTIDE SEQUENCE [LARGE SCALE GENOMIC DNA]</scope>
    <source>
        <strain evidence="2">cv. Fuhuasheng</strain>
        <tissue evidence="1">Leaves</tissue>
    </source>
</reference>
<dbReference type="Proteomes" id="UP000289738">
    <property type="component" value="Chromosome B06"/>
</dbReference>